<dbReference type="RefSeq" id="WP_088817507.1">
    <property type="nucleotide sequence ID" value="NZ_FYEZ01000001.1"/>
</dbReference>
<comment type="catalytic activity">
    <reaction evidence="11">
        <text>L-threonine + hydrogencarbonate + ATP = L-threonylcarbamoyladenylate + diphosphate + H2O</text>
        <dbReference type="Rhea" id="RHEA:36407"/>
        <dbReference type="ChEBI" id="CHEBI:15377"/>
        <dbReference type="ChEBI" id="CHEBI:17544"/>
        <dbReference type="ChEBI" id="CHEBI:30616"/>
        <dbReference type="ChEBI" id="CHEBI:33019"/>
        <dbReference type="ChEBI" id="CHEBI:57926"/>
        <dbReference type="ChEBI" id="CHEBI:73682"/>
        <dbReference type="EC" id="2.7.7.87"/>
    </reaction>
</comment>
<dbReference type="AlphaFoldDB" id="A0A212T685"/>
<dbReference type="GO" id="GO:0000049">
    <property type="term" value="F:tRNA binding"/>
    <property type="evidence" value="ECO:0007669"/>
    <property type="project" value="TreeGrafter"/>
</dbReference>
<feature type="compositionally biased region" description="Basic and acidic residues" evidence="12">
    <location>
        <begin position="293"/>
        <end position="302"/>
    </location>
</feature>
<dbReference type="PROSITE" id="PS51163">
    <property type="entry name" value="YRDC"/>
    <property type="match status" value="1"/>
</dbReference>
<dbReference type="GO" id="GO:0003725">
    <property type="term" value="F:double-stranded RNA binding"/>
    <property type="evidence" value="ECO:0007669"/>
    <property type="project" value="InterPro"/>
</dbReference>
<evidence type="ECO:0000256" key="8">
    <source>
        <dbReference type="ARBA" id="ARBA00022741"/>
    </source>
</evidence>
<keyword evidence="6" id="KW-0819">tRNA processing</keyword>
<evidence type="ECO:0000256" key="9">
    <source>
        <dbReference type="ARBA" id="ARBA00022840"/>
    </source>
</evidence>
<evidence type="ECO:0000256" key="2">
    <source>
        <dbReference type="ARBA" id="ARBA00007663"/>
    </source>
</evidence>
<feature type="domain" description="YrdC-like" evidence="13">
    <location>
        <begin position="16"/>
        <end position="201"/>
    </location>
</feature>
<comment type="subcellular location">
    <subcellularLocation>
        <location evidence="1">Cytoplasm</location>
    </subcellularLocation>
</comment>
<organism evidence="14 15">
    <name type="scientific">Kytococcus aerolatus</name>
    <dbReference type="NCBI Taxonomy" id="592308"/>
    <lineage>
        <taxon>Bacteria</taxon>
        <taxon>Bacillati</taxon>
        <taxon>Actinomycetota</taxon>
        <taxon>Actinomycetes</taxon>
        <taxon>Micrococcales</taxon>
        <taxon>Kytococcaceae</taxon>
        <taxon>Kytococcus</taxon>
    </lineage>
</organism>
<reference evidence="14 15" key="1">
    <citation type="submission" date="2017-06" db="EMBL/GenBank/DDBJ databases">
        <authorList>
            <person name="Kim H.J."/>
            <person name="Triplett B.A."/>
        </authorList>
    </citation>
    <scope>NUCLEOTIDE SEQUENCE [LARGE SCALE GENOMIC DNA]</scope>
    <source>
        <strain evidence="14 15">DSM 22179</strain>
    </source>
</reference>
<evidence type="ECO:0000256" key="12">
    <source>
        <dbReference type="SAM" id="MobiDB-lite"/>
    </source>
</evidence>
<feature type="region of interest" description="Disordered" evidence="12">
    <location>
        <begin position="240"/>
        <end position="334"/>
    </location>
</feature>
<dbReference type="InterPro" id="IPR006070">
    <property type="entry name" value="Sua5-like_dom"/>
</dbReference>
<dbReference type="Gene3D" id="3.90.870.10">
    <property type="entry name" value="DHBP synthase"/>
    <property type="match status" value="1"/>
</dbReference>
<keyword evidence="8" id="KW-0547">Nucleotide-binding</keyword>
<keyword evidence="7" id="KW-0548">Nucleotidyltransferase</keyword>
<dbReference type="PANTHER" id="PTHR17490:SF16">
    <property type="entry name" value="THREONYLCARBAMOYL-AMP SYNTHASE"/>
    <property type="match status" value="1"/>
</dbReference>
<keyword evidence="5" id="KW-0808">Transferase</keyword>
<dbReference type="Pfam" id="PF01300">
    <property type="entry name" value="Sua5_yciO_yrdC"/>
    <property type="match status" value="1"/>
</dbReference>
<gene>
    <name evidence="14" type="ORF">SAMN05445756_0509</name>
</gene>
<dbReference type="InterPro" id="IPR050156">
    <property type="entry name" value="TC-AMP_synthase_SUA5"/>
</dbReference>
<feature type="compositionally biased region" description="Basic and acidic residues" evidence="12">
    <location>
        <begin position="385"/>
        <end position="396"/>
    </location>
</feature>
<accession>A0A212T685</accession>
<name>A0A212T685_9MICO</name>
<keyword evidence="4" id="KW-0963">Cytoplasm</keyword>
<dbReference type="GO" id="GO:0061710">
    <property type="term" value="F:L-threonylcarbamoyladenylate synthase"/>
    <property type="evidence" value="ECO:0007669"/>
    <property type="project" value="UniProtKB-EC"/>
</dbReference>
<dbReference type="Proteomes" id="UP000198122">
    <property type="component" value="Unassembled WGS sequence"/>
</dbReference>
<evidence type="ECO:0000256" key="5">
    <source>
        <dbReference type="ARBA" id="ARBA00022679"/>
    </source>
</evidence>
<feature type="region of interest" description="Disordered" evidence="12">
    <location>
        <begin position="360"/>
        <end position="396"/>
    </location>
</feature>
<protein>
    <recommendedName>
        <fullName evidence="10">L-threonylcarbamoyladenylate synthase</fullName>
        <ecNumber evidence="3">2.7.7.87</ecNumber>
    </recommendedName>
    <alternativeName>
        <fullName evidence="10">L-threonylcarbamoyladenylate synthase</fullName>
    </alternativeName>
</protein>
<dbReference type="EC" id="2.7.7.87" evidence="3"/>
<dbReference type="GO" id="GO:0005524">
    <property type="term" value="F:ATP binding"/>
    <property type="evidence" value="ECO:0007669"/>
    <property type="project" value="UniProtKB-KW"/>
</dbReference>
<evidence type="ECO:0000256" key="10">
    <source>
        <dbReference type="ARBA" id="ARBA00029774"/>
    </source>
</evidence>
<dbReference type="SUPFAM" id="SSF55821">
    <property type="entry name" value="YrdC/RibB"/>
    <property type="match status" value="1"/>
</dbReference>
<keyword evidence="15" id="KW-1185">Reference proteome</keyword>
<dbReference type="GO" id="GO:0005737">
    <property type="term" value="C:cytoplasm"/>
    <property type="evidence" value="ECO:0007669"/>
    <property type="project" value="UniProtKB-SubCell"/>
</dbReference>
<sequence length="396" mass="41925">MSPVFDCIDPTEEQRDEAFEAAVASLAEGRVVVLPTDTVYGVAADPFHPDGVPNVLAAKRRTAAMPPPVLVPNQRTLDGLGAELQPYVKRLVKELWPGPLTIVVQAQPSLSWDLGDTNGTVALRMPDHDLALRLLARTGPLAVTSANITGQPAATSVLEAATQLGPAAEVYLDAGPTPGNRPSTILDCTRPSPVILRLGALSVERLEEVLGEDVHLRLSPSEPEPEADREALAEQLKAEGRSMAPEPAPQPPVAQADGTAPGPGVDPELPPTEELDEEAGRREEEEQLAWLAELERQERAAEDPADGSAAPDAPEDVPAAPAEADRGEDGIAQAHAPTASTLRTVALPVDQNFDIVGVDTEGHEIPEASPRTLRGGHSVTTDDAPDTRRDDDRSTR</sequence>
<dbReference type="NCBIfam" id="TIGR00057">
    <property type="entry name" value="L-threonylcarbamoyladenylate synthase"/>
    <property type="match status" value="1"/>
</dbReference>
<evidence type="ECO:0000256" key="1">
    <source>
        <dbReference type="ARBA" id="ARBA00004496"/>
    </source>
</evidence>
<evidence type="ECO:0000313" key="15">
    <source>
        <dbReference type="Proteomes" id="UP000198122"/>
    </source>
</evidence>
<dbReference type="InterPro" id="IPR017945">
    <property type="entry name" value="DHBP_synth_RibB-like_a/b_dom"/>
</dbReference>
<dbReference type="PANTHER" id="PTHR17490">
    <property type="entry name" value="SUA5"/>
    <property type="match status" value="1"/>
</dbReference>
<proteinExistence type="inferred from homology"/>
<dbReference type="GO" id="GO:0006450">
    <property type="term" value="P:regulation of translational fidelity"/>
    <property type="evidence" value="ECO:0007669"/>
    <property type="project" value="TreeGrafter"/>
</dbReference>
<evidence type="ECO:0000256" key="7">
    <source>
        <dbReference type="ARBA" id="ARBA00022695"/>
    </source>
</evidence>
<feature type="compositionally biased region" description="Low complexity" evidence="12">
    <location>
        <begin position="306"/>
        <end position="322"/>
    </location>
</feature>
<evidence type="ECO:0000259" key="13">
    <source>
        <dbReference type="PROSITE" id="PS51163"/>
    </source>
</evidence>
<dbReference type="EMBL" id="FYEZ01000001">
    <property type="protein sequence ID" value="SNC61573.1"/>
    <property type="molecule type" value="Genomic_DNA"/>
</dbReference>
<dbReference type="GO" id="GO:0008033">
    <property type="term" value="P:tRNA processing"/>
    <property type="evidence" value="ECO:0007669"/>
    <property type="project" value="UniProtKB-KW"/>
</dbReference>
<keyword evidence="9" id="KW-0067">ATP-binding</keyword>
<evidence type="ECO:0000256" key="4">
    <source>
        <dbReference type="ARBA" id="ARBA00022490"/>
    </source>
</evidence>
<comment type="similarity">
    <text evidence="2">Belongs to the SUA5 family.</text>
</comment>
<evidence type="ECO:0000256" key="3">
    <source>
        <dbReference type="ARBA" id="ARBA00012584"/>
    </source>
</evidence>
<evidence type="ECO:0000313" key="14">
    <source>
        <dbReference type="EMBL" id="SNC61573.1"/>
    </source>
</evidence>
<evidence type="ECO:0000256" key="6">
    <source>
        <dbReference type="ARBA" id="ARBA00022694"/>
    </source>
</evidence>
<evidence type="ECO:0000256" key="11">
    <source>
        <dbReference type="ARBA" id="ARBA00048366"/>
    </source>
</evidence>